<feature type="region of interest" description="Disordered" evidence="1">
    <location>
        <begin position="106"/>
        <end position="125"/>
    </location>
</feature>
<feature type="compositionally biased region" description="Polar residues" evidence="1">
    <location>
        <begin position="17"/>
        <end position="29"/>
    </location>
</feature>
<feature type="region of interest" description="Disordered" evidence="1">
    <location>
        <begin position="144"/>
        <end position="165"/>
    </location>
</feature>
<reference evidence="2" key="1">
    <citation type="submission" date="2021-01" db="EMBL/GenBank/DDBJ databases">
        <authorList>
            <person name="Corre E."/>
            <person name="Pelletier E."/>
            <person name="Niang G."/>
            <person name="Scheremetjew M."/>
            <person name="Finn R."/>
            <person name="Kale V."/>
            <person name="Holt S."/>
            <person name="Cochrane G."/>
            <person name="Meng A."/>
            <person name="Brown T."/>
            <person name="Cohen L."/>
        </authorList>
    </citation>
    <scope>NUCLEOTIDE SEQUENCE</scope>
    <source>
        <strain evidence="2">CCMP3278</strain>
    </source>
</reference>
<proteinExistence type="predicted"/>
<feature type="compositionally biased region" description="Polar residues" evidence="1">
    <location>
        <begin position="114"/>
        <end position="125"/>
    </location>
</feature>
<name>A0A7S0ZK09_9RHOD</name>
<accession>A0A7S0ZK09</accession>
<feature type="compositionally biased region" description="Polar residues" evidence="1">
    <location>
        <begin position="43"/>
        <end position="56"/>
    </location>
</feature>
<gene>
    <name evidence="2" type="ORF">TOLI1172_LOCUS8610</name>
</gene>
<feature type="compositionally biased region" description="Basic and acidic residues" evidence="1">
    <location>
        <begin position="79"/>
        <end position="95"/>
    </location>
</feature>
<organism evidence="2">
    <name type="scientific">Timspurckia oligopyrenoides</name>
    <dbReference type="NCBI Taxonomy" id="708627"/>
    <lineage>
        <taxon>Eukaryota</taxon>
        <taxon>Rhodophyta</taxon>
        <taxon>Bangiophyceae</taxon>
        <taxon>Porphyridiales</taxon>
        <taxon>Porphyridiaceae</taxon>
        <taxon>Timspurckia</taxon>
    </lineage>
</organism>
<feature type="region of interest" description="Disordered" evidence="1">
    <location>
        <begin position="1"/>
        <end position="101"/>
    </location>
</feature>
<dbReference type="AlphaFoldDB" id="A0A7S0ZK09"/>
<feature type="region of interest" description="Disordered" evidence="1">
    <location>
        <begin position="486"/>
        <end position="522"/>
    </location>
</feature>
<protein>
    <submittedName>
        <fullName evidence="2">Uncharacterized protein</fullName>
    </submittedName>
</protein>
<evidence type="ECO:0000313" key="2">
    <source>
        <dbReference type="EMBL" id="CAD8824211.1"/>
    </source>
</evidence>
<dbReference type="EMBL" id="HBFP01011890">
    <property type="protein sequence ID" value="CAD8824211.1"/>
    <property type="molecule type" value="Transcribed_RNA"/>
</dbReference>
<evidence type="ECO:0000256" key="1">
    <source>
        <dbReference type="SAM" id="MobiDB-lite"/>
    </source>
</evidence>
<sequence>MAARTSARNPRAFGGSRMQSTDPKLTTNAAPPKPGGQPPRKLNTLSKLSSVDASYSNEDDSSGLLKMRSLGGNNSGGEFTKKTSFREESQPDVMRRNSSQRFFRMLSKSDVTNDETPNARTSGRLTLPRLSSSKKLEAAEVAKVNEDSTQSNMPKFEPLPQNQGIQIGNTKSLANLKKMGSFKAFETSDTSAPQPEVAAPVQAEHSKEFMQLKAKKMNEYSAPAVVMMQFPHPKHWSVDLFSWPHNAIRMEISELYHIISSMDRMFLDLEHEDIDDLFTWLNVFFSFIEDYWQFEYEHLLKRVEQKRLVEPAIMKERNAMRSKVCKSIVTLQVNRDNKYEFLPAGECMKEIRNFLNKICTELFVYFRFEVRKYAKAIERNSVKTDWADTSKDMFKFFMNGKLPELSPQILMRWIPDGKLQAQLVRKHFTSVTKFNSWSIKLYKEHTSIVEEFYKRSEQVVNENAAAVAERVPQSYLKAVAVREELDEFDDDEDYDETAEGYEDGDGEDIDDFASDVDEKIDD</sequence>